<dbReference type="PaxDb" id="4097-A0A1S3Y4W3"/>
<organism evidence="2">
    <name type="scientific">Nicotiana tabacum</name>
    <name type="common">Common tobacco</name>
    <dbReference type="NCBI Taxonomy" id="4097"/>
    <lineage>
        <taxon>Eukaryota</taxon>
        <taxon>Viridiplantae</taxon>
        <taxon>Streptophyta</taxon>
        <taxon>Embryophyta</taxon>
        <taxon>Tracheophyta</taxon>
        <taxon>Spermatophyta</taxon>
        <taxon>Magnoliopsida</taxon>
        <taxon>eudicotyledons</taxon>
        <taxon>Gunneridae</taxon>
        <taxon>Pentapetalae</taxon>
        <taxon>asterids</taxon>
        <taxon>lamiids</taxon>
        <taxon>Solanales</taxon>
        <taxon>Solanaceae</taxon>
        <taxon>Nicotianoideae</taxon>
        <taxon>Nicotianeae</taxon>
        <taxon>Nicotiana</taxon>
    </lineage>
</organism>
<accession>A0A1S3Y4W3</accession>
<proteinExistence type="predicted"/>
<reference evidence="2" key="1">
    <citation type="submission" date="2025-08" db="UniProtKB">
        <authorList>
            <consortium name="RefSeq"/>
        </authorList>
    </citation>
    <scope>IDENTIFICATION</scope>
</reference>
<gene>
    <name evidence="2" type="primary">LOC107772231</name>
</gene>
<name>A0A1S3Y4W3_TOBAC</name>
<feature type="non-terminal residue" evidence="2">
    <location>
        <position position="1"/>
    </location>
</feature>
<evidence type="ECO:0000256" key="1">
    <source>
        <dbReference type="SAM" id="Phobius"/>
    </source>
</evidence>
<keyword evidence="1" id="KW-0472">Membrane</keyword>
<dbReference type="KEGG" id="nta:107772231"/>
<sequence>RKARTHGSKKQKQRISHAVNGKPRVLYKSLILELRIDCLTGINWTGVYLLAQGVLRNRICRRASYELGLPSLPVILVSSAFVHRVFLESFSFSYFFVYLENWPGNLMS</sequence>
<feature type="transmembrane region" description="Helical" evidence="1">
    <location>
        <begin position="67"/>
        <end position="86"/>
    </location>
</feature>
<dbReference type="RefSeq" id="XP_016447209.1">
    <property type="nucleotide sequence ID" value="XM_016591723.1"/>
</dbReference>
<protein>
    <submittedName>
        <fullName evidence="2">Uncharacterized protein</fullName>
    </submittedName>
</protein>
<evidence type="ECO:0000313" key="2">
    <source>
        <dbReference type="RefSeq" id="XP_016447209.1"/>
    </source>
</evidence>
<keyword evidence="1" id="KW-0812">Transmembrane</keyword>
<keyword evidence="1" id="KW-1133">Transmembrane helix</keyword>
<dbReference type="AlphaFoldDB" id="A0A1S3Y4W3"/>
<dbReference type="OrthoDB" id="10521333at2759"/>